<protein>
    <submittedName>
        <fullName evidence="3">CAAX amino terminal protease family enzyme</fullName>
    </submittedName>
</protein>
<name>A0A1N5WD94_9ARCH</name>
<proteinExistence type="predicted"/>
<dbReference type="EMBL" id="LT719092">
    <property type="protein sequence ID" value="SJK85523.1"/>
    <property type="molecule type" value="Genomic_DNA"/>
</dbReference>
<feature type="transmembrane region" description="Helical" evidence="1">
    <location>
        <begin position="205"/>
        <end position="225"/>
    </location>
</feature>
<dbReference type="GO" id="GO:0004175">
    <property type="term" value="F:endopeptidase activity"/>
    <property type="evidence" value="ECO:0007669"/>
    <property type="project" value="UniProtKB-ARBA"/>
</dbReference>
<keyword evidence="1" id="KW-0812">Transmembrane</keyword>
<evidence type="ECO:0000313" key="6">
    <source>
        <dbReference type="Proteomes" id="UP000195607"/>
    </source>
</evidence>
<keyword evidence="1" id="KW-1133">Transmembrane helix</keyword>
<keyword evidence="1" id="KW-0472">Membrane</keyword>
<feature type="transmembrane region" description="Helical" evidence="1">
    <location>
        <begin position="9"/>
        <end position="27"/>
    </location>
</feature>
<dbReference type="GO" id="GO:0006508">
    <property type="term" value="P:proteolysis"/>
    <property type="evidence" value="ECO:0007669"/>
    <property type="project" value="UniProtKB-KW"/>
</dbReference>
<dbReference type="Pfam" id="PF02517">
    <property type="entry name" value="Rce1-like"/>
    <property type="match status" value="1"/>
</dbReference>
<dbReference type="OrthoDB" id="387527at2157"/>
<dbReference type="Proteomes" id="UP000195607">
    <property type="component" value="Chromosome I"/>
</dbReference>
<reference evidence="4" key="3">
    <citation type="submission" date="2016-06" db="EMBL/GenBank/DDBJ databases">
        <authorList>
            <person name="Olsen C.W."/>
            <person name="Carey S."/>
            <person name="Hinshaw L."/>
            <person name="Karasin A.I."/>
        </authorList>
    </citation>
    <scope>NUCLEOTIDE SEQUENCE [LARGE SCALE GENOMIC DNA]</scope>
    <source>
        <strain evidence="4">PM4</strain>
    </source>
</reference>
<feature type="transmembrane region" description="Helical" evidence="1">
    <location>
        <begin position="62"/>
        <end position="84"/>
    </location>
</feature>
<sequence length="319" mass="36497">MRSFGKSDILFLIFFADMTVLMLYGMSELLSYTYIHGGMVASSITLKNMFVYFYYPPKNILSLYLPIPFFAGIGVLFALYLYIFYYNYRTTANHRGKNPLDSPIGYIAGIGSLIYFLSIVLVLFQDALGAPISAKGITEIENTEPVFFYFQLIYAPFVEELEFRILPIGIYLAIRYYLQKRDYKIWEVFLVPGKLMKKFHRKLDLYDWIMIFGTSILFGYAHYAYGDWSLSKIPQAALGGFAFAIGFMIFGPFVDIPMHFLFDGTFTVDILPYGSAALSPIIIGIVLVFICAIITIILIIIRYTKNKMEGNEEPSIQVQ</sequence>
<feature type="transmembrane region" description="Helical" evidence="1">
    <location>
        <begin position="281"/>
        <end position="301"/>
    </location>
</feature>
<dbReference type="EMBL" id="LT671858">
    <property type="protein sequence ID" value="SIM83144.1"/>
    <property type="molecule type" value="Genomic_DNA"/>
</dbReference>
<reference evidence="3 6" key="1">
    <citation type="submission" date="2016-04" db="EMBL/GenBank/DDBJ databases">
        <authorList>
            <person name="Evans L.H."/>
            <person name="Alamgir A."/>
            <person name="Owens N."/>
            <person name="Weber N.D."/>
            <person name="Virtaneva K."/>
            <person name="Barbian K."/>
            <person name="Babar A."/>
            <person name="Rosenke K."/>
        </authorList>
    </citation>
    <scope>NUCLEOTIDE SEQUENCE [LARGE SCALE GENOMIC DNA]</scope>
    <source>
        <strain evidence="3">S5</strain>
        <strain evidence="6">S5(T) (JCM 30642 \VKM B-2941)</strain>
    </source>
</reference>
<organism evidence="3 6">
    <name type="scientific">Cuniculiplasma divulgatum</name>
    <dbReference type="NCBI Taxonomy" id="1673428"/>
    <lineage>
        <taxon>Archaea</taxon>
        <taxon>Methanobacteriati</taxon>
        <taxon>Thermoplasmatota</taxon>
        <taxon>Thermoplasmata</taxon>
        <taxon>Thermoplasmatales</taxon>
        <taxon>Cuniculiplasmataceae</taxon>
        <taxon>Cuniculiplasma</taxon>
    </lineage>
</organism>
<feature type="transmembrane region" description="Helical" evidence="1">
    <location>
        <begin position="237"/>
        <end position="261"/>
    </location>
</feature>
<dbReference type="InterPro" id="IPR003675">
    <property type="entry name" value="Rce1/LyrA-like_dom"/>
</dbReference>
<dbReference type="KEGG" id="cdiv:CPM_1737"/>
<keyword evidence="3" id="KW-0645">Protease</keyword>
<dbReference type="GeneID" id="41589012"/>
<feature type="domain" description="CAAX prenyl protease 2/Lysostaphin resistance protein A-like" evidence="2">
    <location>
        <begin position="145"/>
        <end position="263"/>
    </location>
</feature>
<feature type="transmembrane region" description="Helical" evidence="1">
    <location>
        <begin position="104"/>
        <end position="124"/>
    </location>
</feature>
<evidence type="ECO:0000256" key="1">
    <source>
        <dbReference type="SAM" id="Phobius"/>
    </source>
</evidence>
<evidence type="ECO:0000259" key="2">
    <source>
        <dbReference type="Pfam" id="PF02517"/>
    </source>
</evidence>
<dbReference type="AlphaFoldDB" id="A0A1N5WD94"/>
<dbReference type="STRING" id="1673428.CPM_1737"/>
<accession>A0A1N5WD94</accession>
<evidence type="ECO:0000313" key="4">
    <source>
        <dbReference type="EMBL" id="SJK85523.1"/>
    </source>
</evidence>
<keyword evidence="3" id="KW-0378">Hydrolase</keyword>
<reference evidence="5" key="2">
    <citation type="submission" date="2016-06" db="EMBL/GenBank/DDBJ databases">
        <authorList>
            <person name="Toshchakov V.S."/>
        </authorList>
    </citation>
    <scope>NUCLEOTIDE SEQUENCE [LARGE SCALE GENOMIC DNA]</scope>
    <source>
        <strain>PM4 (JCM 30641</strain>
        <strain evidence="5">\VKM B-2940)</strain>
    </source>
</reference>
<dbReference type="GO" id="GO:0080120">
    <property type="term" value="P:CAAX-box protein maturation"/>
    <property type="evidence" value="ECO:0007669"/>
    <property type="project" value="UniProtKB-ARBA"/>
</dbReference>
<evidence type="ECO:0000313" key="3">
    <source>
        <dbReference type="EMBL" id="SIM83144.1"/>
    </source>
</evidence>
<gene>
    <name evidence="4" type="ORF">CPM_1737</name>
    <name evidence="3" type="ORF">CSP5_1770</name>
</gene>
<dbReference type="RefSeq" id="WP_021790362.1">
    <property type="nucleotide sequence ID" value="NZ_LT671858.1"/>
</dbReference>
<evidence type="ECO:0000313" key="5">
    <source>
        <dbReference type="Proteomes" id="UP000187822"/>
    </source>
</evidence>
<keyword evidence="5" id="KW-1185">Reference proteome</keyword>
<dbReference type="Proteomes" id="UP000187822">
    <property type="component" value="Chromosome I"/>
</dbReference>